<keyword evidence="2" id="KW-0255">Endonuclease</keyword>
<proteinExistence type="predicted"/>
<comment type="caution">
    <text evidence="2">The sequence shown here is derived from an EMBL/GenBank/DDBJ whole genome shotgun (WGS) entry which is preliminary data.</text>
</comment>
<dbReference type="Pfam" id="PF13391">
    <property type="entry name" value="HNH_2"/>
    <property type="match status" value="1"/>
</dbReference>
<accession>A0A2T2YZM1</accession>
<dbReference type="RefSeq" id="WP_063031304.1">
    <property type="nucleotide sequence ID" value="NZ_PYHS01000011.1"/>
</dbReference>
<sequence length="296" mass="34266">MTSDVERQLRQMVFDHLNKAIEAKGDRAFTRQELNSFWVGDHHRRLIDVAKGIWNPRDLLATLAIVSDPTGRRYADQEISDSLLSYDYQQDAVEGDNTKLRRALDLGLPLIFFRKIRPSVYMPVFPVYVIADDRPNRRFLIAIDEEIRRFDDPFDLKPDERRYVDRVTKQRLHQPEFRSRVLTAYKNQCAVCSLKRIKLLDAAHITADGHPNGTATVDNGLTLCKIHHAAYDVNYLGISPDYLVHINSDLLNETDGPMLKHGLQEMHRRQLIVPAHRDERPSKERLAERFAAFRAA</sequence>
<dbReference type="InterPro" id="IPR003615">
    <property type="entry name" value="HNH_nuc"/>
</dbReference>
<dbReference type="GO" id="GO:0004519">
    <property type="term" value="F:endonuclease activity"/>
    <property type="evidence" value="ECO:0007669"/>
    <property type="project" value="UniProtKB-KW"/>
</dbReference>
<keyword evidence="2" id="KW-0378">Hydrolase</keyword>
<keyword evidence="2" id="KW-0540">Nuclease</keyword>
<gene>
    <name evidence="2" type="ORF">C8259_20480</name>
</gene>
<name>A0A2T2YZM1_9NOCA</name>
<dbReference type="EMBL" id="PYHS01000011">
    <property type="protein sequence ID" value="PSR60953.1"/>
    <property type="molecule type" value="Genomic_DNA"/>
</dbReference>
<dbReference type="Proteomes" id="UP000241647">
    <property type="component" value="Unassembled WGS sequence"/>
</dbReference>
<feature type="domain" description="HNH nuclease" evidence="1">
    <location>
        <begin position="189"/>
        <end position="238"/>
    </location>
</feature>
<dbReference type="AlphaFoldDB" id="A0A2T2YZM1"/>
<evidence type="ECO:0000259" key="1">
    <source>
        <dbReference type="Pfam" id="PF13391"/>
    </source>
</evidence>
<evidence type="ECO:0000313" key="2">
    <source>
        <dbReference type="EMBL" id="PSR60953.1"/>
    </source>
</evidence>
<reference evidence="2 3" key="1">
    <citation type="submission" date="2018-02" db="EMBL/GenBank/DDBJ databases">
        <title>8 Nocardia nova and 1 Nocardia cyriacigeorgica strain used for evolution to TMP-SMX.</title>
        <authorList>
            <person name="Mehta H."/>
            <person name="Weng J."/>
            <person name="Shamoo Y."/>
        </authorList>
    </citation>
    <scope>NUCLEOTIDE SEQUENCE [LARGE SCALE GENOMIC DNA]</scope>
    <source>
        <strain evidence="2 3">ATCC 33727</strain>
    </source>
</reference>
<protein>
    <submittedName>
        <fullName evidence="2">Restriction endonuclease</fullName>
    </submittedName>
</protein>
<evidence type="ECO:0000313" key="3">
    <source>
        <dbReference type="Proteomes" id="UP000241647"/>
    </source>
</evidence>
<organism evidence="2 3">
    <name type="scientific">Nocardia nova</name>
    <dbReference type="NCBI Taxonomy" id="37330"/>
    <lineage>
        <taxon>Bacteria</taxon>
        <taxon>Bacillati</taxon>
        <taxon>Actinomycetota</taxon>
        <taxon>Actinomycetes</taxon>
        <taxon>Mycobacteriales</taxon>
        <taxon>Nocardiaceae</taxon>
        <taxon>Nocardia</taxon>
    </lineage>
</organism>